<reference evidence="1" key="1">
    <citation type="journal article" date="2020" name="Nature">
        <title>Giant virus diversity and host interactions through global metagenomics.</title>
        <authorList>
            <person name="Schulz F."/>
            <person name="Roux S."/>
            <person name="Paez-Espino D."/>
            <person name="Jungbluth S."/>
            <person name="Walsh D.A."/>
            <person name="Denef V.J."/>
            <person name="McMahon K.D."/>
            <person name="Konstantinidis K.T."/>
            <person name="Eloe-Fadrosh E.A."/>
            <person name="Kyrpides N.C."/>
            <person name="Woyke T."/>
        </authorList>
    </citation>
    <scope>NUCLEOTIDE SEQUENCE</scope>
    <source>
        <strain evidence="1">GVMAG-M-3300025778-1</strain>
    </source>
</reference>
<protein>
    <submittedName>
        <fullName evidence="1">Uncharacterized protein</fullName>
    </submittedName>
</protein>
<evidence type="ECO:0000313" key="1">
    <source>
        <dbReference type="EMBL" id="QHT99897.1"/>
    </source>
</evidence>
<proteinExistence type="predicted"/>
<sequence length="270" mass="31641">MPQCASVKKKGSTEQCKAPSLVGMNLCGRHVKMKVITMWASVNAEKSDSALKIQSLWKGWKIRRYLNLCGPGVLKREQCCNDEDLVSCESKDRQYPLDYFAIKEGDKIWWFDFCTVWDWCSRSVEPTNPYTKVAFSTEDKARLRRVHALRRRSKMMIPEESRVFAERMARRWNVLCQAFRYYGFEDAHPEHFSNIARPNMMAMFHMFRDDLLAVPNHPVRIVHLCELILSKTDIPTYNFMLVSTTILHLILMETRSYDTVFLLMGALYRC</sequence>
<organism evidence="1">
    <name type="scientific">viral metagenome</name>
    <dbReference type="NCBI Taxonomy" id="1070528"/>
    <lineage>
        <taxon>unclassified sequences</taxon>
        <taxon>metagenomes</taxon>
        <taxon>organismal metagenomes</taxon>
    </lineage>
</organism>
<accession>A0A6C0J7D9</accession>
<dbReference type="EMBL" id="MN740318">
    <property type="protein sequence ID" value="QHT99897.1"/>
    <property type="molecule type" value="Genomic_DNA"/>
</dbReference>
<dbReference type="Pfam" id="PF00612">
    <property type="entry name" value="IQ"/>
    <property type="match status" value="1"/>
</dbReference>
<dbReference type="CDD" id="cd23767">
    <property type="entry name" value="IQCD"/>
    <property type="match status" value="1"/>
</dbReference>
<name>A0A6C0J7D9_9ZZZZ</name>
<dbReference type="InterPro" id="IPR000048">
    <property type="entry name" value="IQ_motif_EF-hand-BS"/>
</dbReference>
<dbReference type="AlphaFoldDB" id="A0A6C0J7D9"/>